<evidence type="ECO:0000313" key="1">
    <source>
        <dbReference type="EMBL" id="MDH6181155.1"/>
    </source>
</evidence>
<dbReference type="Proteomes" id="UP001160142">
    <property type="component" value="Unassembled WGS sequence"/>
</dbReference>
<sequence>MYFYYDVTGPGWARATVADDASHVELTASYLGDALGGLLAAVGQLLEGAQEARCSWFEEPGESRWIFEQSEVGTRVRILAFPDDVQQAEDGSIAVGDDGHAMPMPDSVGKCIFETDQRTKVLASAIIDGAQDVLERYGLKEYQKRWIENPFPEAHLALAKGLL</sequence>
<proteinExistence type="predicted"/>
<organism evidence="1 2">
    <name type="scientific">Antiquaquibacter oligotrophicus</name>
    <dbReference type="NCBI Taxonomy" id="2880260"/>
    <lineage>
        <taxon>Bacteria</taxon>
        <taxon>Bacillati</taxon>
        <taxon>Actinomycetota</taxon>
        <taxon>Actinomycetes</taxon>
        <taxon>Micrococcales</taxon>
        <taxon>Microbacteriaceae</taxon>
        <taxon>Antiquaquibacter</taxon>
    </lineage>
</organism>
<protein>
    <submittedName>
        <fullName evidence="1">Uncharacterized protein</fullName>
    </submittedName>
</protein>
<keyword evidence="2" id="KW-1185">Reference proteome</keyword>
<dbReference type="EMBL" id="JARXVQ010000001">
    <property type="protein sequence ID" value="MDH6181155.1"/>
    <property type="molecule type" value="Genomic_DNA"/>
</dbReference>
<dbReference type="RefSeq" id="WP_322133475.1">
    <property type="nucleotide sequence ID" value="NZ_CP085036.1"/>
</dbReference>
<comment type="caution">
    <text evidence="1">The sequence shown here is derived from an EMBL/GenBank/DDBJ whole genome shotgun (WGS) entry which is preliminary data.</text>
</comment>
<reference evidence="1 2" key="1">
    <citation type="submission" date="2023-04" db="EMBL/GenBank/DDBJ databases">
        <title>Genome Encyclopedia of Bacteria and Archaea VI: Functional Genomics of Type Strains.</title>
        <authorList>
            <person name="Whitman W."/>
        </authorList>
    </citation>
    <scope>NUCLEOTIDE SEQUENCE [LARGE SCALE GENOMIC DNA]</scope>
    <source>
        <strain evidence="1 2">SG_E_30_P1</strain>
    </source>
</reference>
<name>A0ABT6KMC1_9MICO</name>
<evidence type="ECO:0000313" key="2">
    <source>
        <dbReference type="Proteomes" id="UP001160142"/>
    </source>
</evidence>
<gene>
    <name evidence="1" type="ORF">M2152_001337</name>
</gene>
<accession>A0ABT6KMC1</accession>